<keyword evidence="1" id="KW-0808">Transferase</keyword>
<sequence length="520" mass="57286">MTPAEQATWAEAQRHVASKRWDQATLLLQGLLRTHADATPVRLLLSAVMLAQGGVRGAAAQLVACLPTLPADLPQICRVAQSLSRLGETVATLSCLAHPEIERSQDGQALLALAHVQQGLGQHRQALALMERARQAGLDSADFLYFHALQLQFNGRIDEAETELEACLAKGTRFGRASLTLARLRTQTADRNHLDAVQARLAAVTADSEDHAALEFALYKELDDLGRHDQAWEALQRGNRIMHRRLGYDAAAGQALVDAVIEHFPGPVRAAQPADDEGPQPIFIVGMPRSGTTLLERIVGNHPQVAPAGELNDFPRQLRWTADRHGHAALDLPLLAASRTLDAALLGRRYLQQTRWRAGGRRYFVDKLPPNFMLVGFIVQALPRARILHMVREPMQVCFSNYRAFFGDAHVYSYDPVSLAHHYRQYRRLMAHWHAVAPGSVLDVPYKALVRDTAATARRVLDFCGLPFDPACVDTTGNQAPVATLSSAQVRAPIHQRALQEWHGYANALEPLRLALAGLD</sequence>
<dbReference type="SUPFAM" id="SSF52540">
    <property type="entry name" value="P-loop containing nucleoside triphosphate hydrolases"/>
    <property type="match status" value="1"/>
</dbReference>
<dbReference type="RefSeq" id="WP_162348498.1">
    <property type="nucleotide sequence ID" value="NZ_QOVG01000002.1"/>
</dbReference>
<keyword evidence="3" id="KW-1185">Reference proteome</keyword>
<evidence type="ECO:0000313" key="2">
    <source>
        <dbReference type="EMBL" id="NDK37930.1"/>
    </source>
</evidence>
<dbReference type="SUPFAM" id="SSF48452">
    <property type="entry name" value="TPR-like"/>
    <property type="match status" value="1"/>
</dbReference>
<reference evidence="2 3" key="1">
    <citation type="submission" date="2018-07" db="EMBL/GenBank/DDBJ databases">
        <title>Whole genome Sequencing of Pseudoxanthomonas gei KCTC 32298 (T).</title>
        <authorList>
            <person name="Kumar S."/>
            <person name="Bansal K."/>
            <person name="Kaur A."/>
            <person name="Patil P."/>
            <person name="Sharma S."/>
            <person name="Patil P.B."/>
        </authorList>
    </citation>
    <scope>NUCLEOTIDE SEQUENCE [LARGE SCALE GENOMIC DNA]</scope>
    <source>
        <strain evidence="2 3">KCTC 32298</strain>
    </source>
</reference>
<evidence type="ECO:0000313" key="3">
    <source>
        <dbReference type="Proteomes" id="UP001429354"/>
    </source>
</evidence>
<dbReference type="InterPro" id="IPR026634">
    <property type="entry name" value="TPST-like"/>
</dbReference>
<dbReference type="Proteomes" id="UP001429354">
    <property type="component" value="Unassembled WGS sequence"/>
</dbReference>
<proteinExistence type="predicted"/>
<dbReference type="PANTHER" id="PTHR12788">
    <property type="entry name" value="PROTEIN-TYROSINE SULFOTRANSFERASE 2"/>
    <property type="match status" value="1"/>
</dbReference>
<dbReference type="Gene3D" id="3.40.50.300">
    <property type="entry name" value="P-loop containing nucleotide triphosphate hydrolases"/>
    <property type="match status" value="1"/>
</dbReference>
<dbReference type="Gene3D" id="1.25.40.10">
    <property type="entry name" value="Tetratricopeptide repeat domain"/>
    <property type="match status" value="1"/>
</dbReference>
<organism evidence="2 3">
    <name type="scientific">Pseudoxanthomonas gei</name>
    <dbReference type="NCBI Taxonomy" id="1383030"/>
    <lineage>
        <taxon>Bacteria</taxon>
        <taxon>Pseudomonadati</taxon>
        <taxon>Pseudomonadota</taxon>
        <taxon>Gammaproteobacteria</taxon>
        <taxon>Lysobacterales</taxon>
        <taxon>Lysobacteraceae</taxon>
        <taxon>Pseudoxanthomonas</taxon>
    </lineage>
</organism>
<dbReference type="InterPro" id="IPR011990">
    <property type="entry name" value="TPR-like_helical_dom_sf"/>
</dbReference>
<dbReference type="PANTHER" id="PTHR12788:SF10">
    <property type="entry name" value="PROTEIN-TYROSINE SULFOTRANSFERASE"/>
    <property type="match status" value="1"/>
</dbReference>
<accession>A0ABX0ABM2</accession>
<comment type="caution">
    <text evidence="2">The sequence shown here is derived from an EMBL/GenBank/DDBJ whole genome shotgun (WGS) entry which is preliminary data.</text>
</comment>
<gene>
    <name evidence="2" type="ORF">DT603_03635</name>
</gene>
<dbReference type="InterPro" id="IPR027417">
    <property type="entry name" value="P-loop_NTPase"/>
</dbReference>
<dbReference type="Pfam" id="PF13469">
    <property type="entry name" value="Sulfotransfer_3"/>
    <property type="match status" value="1"/>
</dbReference>
<protein>
    <submittedName>
        <fullName evidence="2">Sulfotransferase family protein</fullName>
    </submittedName>
</protein>
<name>A0ABX0ABM2_9GAMM</name>
<dbReference type="EMBL" id="QOVG01000002">
    <property type="protein sequence ID" value="NDK37930.1"/>
    <property type="molecule type" value="Genomic_DNA"/>
</dbReference>
<evidence type="ECO:0000256" key="1">
    <source>
        <dbReference type="ARBA" id="ARBA00022679"/>
    </source>
</evidence>